<dbReference type="SUPFAM" id="SSF56524">
    <property type="entry name" value="Oxidoreductase molybdopterin-binding domain"/>
    <property type="match status" value="1"/>
</dbReference>
<dbReference type="Proteomes" id="UP001195941">
    <property type="component" value="Unassembled WGS sequence"/>
</dbReference>
<organism evidence="1 2">
    <name type="scientific">Thalassovita aquimarina</name>
    <dbReference type="NCBI Taxonomy" id="2785917"/>
    <lineage>
        <taxon>Bacteria</taxon>
        <taxon>Pseudomonadati</taxon>
        <taxon>Pseudomonadota</taxon>
        <taxon>Alphaproteobacteria</taxon>
        <taxon>Rhodobacterales</taxon>
        <taxon>Roseobacteraceae</taxon>
        <taxon>Thalassovita</taxon>
    </lineage>
</organism>
<comment type="caution">
    <text evidence="1">The sequence shown here is derived from an EMBL/GenBank/DDBJ whole genome shotgun (WGS) entry which is preliminary data.</text>
</comment>
<evidence type="ECO:0008006" key="3">
    <source>
        <dbReference type="Google" id="ProtNLM"/>
    </source>
</evidence>
<dbReference type="InterPro" id="IPR036374">
    <property type="entry name" value="OxRdtase_Mopterin-bd_sf"/>
</dbReference>
<name>A0ABS5HSY5_9RHOB</name>
<evidence type="ECO:0000313" key="1">
    <source>
        <dbReference type="EMBL" id="MBR9652097.1"/>
    </source>
</evidence>
<protein>
    <recommendedName>
        <fullName evidence="3">Oxidoreductase molybdopterin-binding domain-containing protein</fullName>
    </recommendedName>
</protein>
<accession>A0ABS5HSY5</accession>
<evidence type="ECO:0000313" key="2">
    <source>
        <dbReference type="Proteomes" id="UP001195941"/>
    </source>
</evidence>
<gene>
    <name evidence="1" type="ORF">IT775_13315</name>
</gene>
<keyword evidence="2" id="KW-1185">Reference proteome</keyword>
<proteinExistence type="predicted"/>
<sequence>MGRIDLGRRKTDRMMKCFGGLSRVMPLVIAGLYASLAVAQEDGSQRISLSGALAEGQEGSATISEIEAAGLHEFTLFNPYDQREDLYAGVFISDLVEKFGAEGARSVTLIALDDYTIDFSREEWDDFGIVLSTRMNGDYFGFDMKGPMRVVFPDYDGAKLEYQETLPKWIWMITRIEFKK</sequence>
<dbReference type="EMBL" id="JADMKU010000012">
    <property type="protein sequence ID" value="MBR9652097.1"/>
    <property type="molecule type" value="Genomic_DNA"/>
</dbReference>
<reference evidence="1 2" key="1">
    <citation type="journal article" date="2021" name="Arch. Microbiol.">
        <title>Thalassobius aquimarinus sp. nov., isolated from the Sea of Japan seashore.</title>
        <authorList>
            <person name="Kurilenko V.V."/>
            <person name="Romanenko L.A."/>
            <person name="Chernysheva N.Y."/>
            <person name="Velansky P.V."/>
            <person name="Tekutyeva L.A."/>
            <person name="Isaeva M.P."/>
            <person name="Mikhailov V.V."/>
        </authorList>
    </citation>
    <scope>NUCLEOTIDE SEQUENCE [LARGE SCALE GENOMIC DNA]</scope>
    <source>
        <strain evidence="1 2">KMM 8518</strain>
    </source>
</reference>
<dbReference type="Gene3D" id="3.90.420.10">
    <property type="entry name" value="Oxidoreductase, molybdopterin-binding domain"/>
    <property type="match status" value="1"/>
</dbReference>
<dbReference type="RefSeq" id="WP_212701618.1">
    <property type="nucleotide sequence ID" value="NZ_JADMKU010000012.1"/>
</dbReference>